<feature type="transmembrane region" description="Helical" evidence="1">
    <location>
        <begin position="12"/>
        <end position="35"/>
    </location>
</feature>
<accession>A0A0E9RKS5</accession>
<protein>
    <submittedName>
        <fullName evidence="2">Uncharacterized protein</fullName>
    </submittedName>
</protein>
<evidence type="ECO:0000256" key="1">
    <source>
        <dbReference type="SAM" id="Phobius"/>
    </source>
</evidence>
<proteinExistence type="predicted"/>
<sequence>MDKLYMEVFNFIFMSMYTGLGLSIMCSYLGFWTGWD</sequence>
<keyword evidence="1" id="KW-1133">Transmembrane helix</keyword>
<keyword evidence="1" id="KW-0472">Membrane</keyword>
<dbReference type="EMBL" id="GBXM01078858">
    <property type="protein sequence ID" value="JAH29719.1"/>
    <property type="molecule type" value="Transcribed_RNA"/>
</dbReference>
<reference evidence="2" key="1">
    <citation type="submission" date="2014-11" db="EMBL/GenBank/DDBJ databases">
        <authorList>
            <person name="Amaro Gonzalez C."/>
        </authorList>
    </citation>
    <scope>NUCLEOTIDE SEQUENCE</scope>
</reference>
<dbReference type="AlphaFoldDB" id="A0A0E9RKS5"/>
<reference evidence="2" key="2">
    <citation type="journal article" date="2015" name="Fish Shellfish Immunol.">
        <title>Early steps in the European eel (Anguilla anguilla)-Vibrio vulnificus interaction in the gills: Role of the RtxA13 toxin.</title>
        <authorList>
            <person name="Callol A."/>
            <person name="Pajuelo D."/>
            <person name="Ebbesson L."/>
            <person name="Teles M."/>
            <person name="MacKenzie S."/>
            <person name="Amaro C."/>
        </authorList>
    </citation>
    <scope>NUCLEOTIDE SEQUENCE</scope>
</reference>
<evidence type="ECO:0000313" key="2">
    <source>
        <dbReference type="EMBL" id="JAH29719.1"/>
    </source>
</evidence>
<name>A0A0E9RKS5_ANGAN</name>
<organism evidence="2">
    <name type="scientific">Anguilla anguilla</name>
    <name type="common">European freshwater eel</name>
    <name type="synonym">Muraena anguilla</name>
    <dbReference type="NCBI Taxonomy" id="7936"/>
    <lineage>
        <taxon>Eukaryota</taxon>
        <taxon>Metazoa</taxon>
        <taxon>Chordata</taxon>
        <taxon>Craniata</taxon>
        <taxon>Vertebrata</taxon>
        <taxon>Euteleostomi</taxon>
        <taxon>Actinopterygii</taxon>
        <taxon>Neopterygii</taxon>
        <taxon>Teleostei</taxon>
        <taxon>Anguilliformes</taxon>
        <taxon>Anguillidae</taxon>
        <taxon>Anguilla</taxon>
    </lineage>
</organism>
<keyword evidence="1" id="KW-0812">Transmembrane</keyword>